<dbReference type="Proteomes" id="UP000219514">
    <property type="component" value="Unassembled WGS sequence"/>
</dbReference>
<evidence type="ECO:0000259" key="2">
    <source>
        <dbReference type="Pfam" id="PF08241"/>
    </source>
</evidence>
<dbReference type="GO" id="GO:0008757">
    <property type="term" value="F:S-adenosylmethionine-dependent methyltransferase activity"/>
    <property type="evidence" value="ECO:0007669"/>
    <property type="project" value="InterPro"/>
</dbReference>
<dbReference type="GO" id="GO:0032259">
    <property type="term" value="P:methylation"/>
    <property type="evidence" value="ECO:0007669"/>
    <property type="project" value="UniProtKB-KW"/>
</dbReference>
<dbReference type="SUPFAM" id="SSF53335">
    <property type="entry name" value="S-adenosyl-L-methionine-dependent methyltransferases"/>
    <property type="match status" value="1"/>
</dbReference>
<name>A0A285EC95_9ACTN</name>
<sequence length="266" mass="28021">MSELESEAMEAEFGTVARWTEEAVRALGPGYAVPAGCRGSGSEGALRWLADRLALGPGSRVLDDGAGVGGPAGWLAAERGIRAVCAEPMHAAAGAAARLFGLPSVTALAQQLPFADDTFDAAWCLGVLCTTTQKAEALAELRRVLRDGGRLGLLVFVADRPLPPPLPEGNEFPTEPELRGLLAAAGLRLAETAAADLGDSPAEWSQRADVVDDEVARRHGADPRWAEAQEQSRRVGRLLSDGALRAWLGVATAEPRADLRRDARDT</sequence>
<evidence type="ECO:0000313" key="3">
    <source>
        <dbReference type="EMBL" id="SNX96738.1"/>
    </source>
</evidence>
<dbReference type="RefSeq" id="WP_245853817.1">
    <property type="nucleotide sequence ID" value="NZ_JACHXB010000001.1"/>
</dbReference>
<proteinExistence type="predicted"/>
<dbReference type="AlphaFoldDB" id="A0A285EC95"/>
<protein>
    <submittedName>
        <fullName evidence="3">Methyltransferase domain-containing protein</fullName>
    </submittedName>
</protein>
<evidence type="ECO:0000256" key="1">
    <source>
        <dbReference type="ARBA" id="ARBA00022679"/>
    </source>
</evidence>
<dbReference type="InterPro" id="IPR013216">
    <property type="entry name" value="Methyltransf_11"/>
</dbReference>
<dbReference type="Pfam" id="PF08241">
    <property type="entry name" value="Methyltransf_11"/>
    <property type="match status" value="1"/>
</dbReference>
<organism evidence="3 4">
    <name type="scientific">Geodermatophilus sabuli</name>
    <dbReference type="NCBI Taxonomy" id="1564158"/>
    <lineage>
        <taxon>Bacteria</taxon>
        <taxon>Bacillati</taxon>
        <taxon>Actinomycetota</taxon>
        <taxon>Actinomycetes</taxon>
        <taxon>Geodermatophilales</taxon>
        <taxon>Geodermatophilaceae</taxon>
        <taxon>Geodermatophilus</taxon>
    </lineage>
</organism>
<dbReference type="PANTHER" id="PTHR44068:SF11">
    <property type="entry name" value="GERANYL DIPHOSPHATE 2-C-METHYLTRANSFERASE"/>
    <property type="match status" value="1"/>
</dbReference>
<feature type="domain" description="Methyltransferase type 11" evidence="2">
    <location>
        <begin position="62"/>
        <end position="151"/>
    </location>
</feature>
<dbReference type="EMBL" id="OBDO01000005">
    <property type="protein sequence ID" value="SNX96738.1"/>
    <property type="molecule type" value="Genomic_DNA"/>
</dbReference>
<dbReference type="InterPro" id="IPR029063">
    <property type="entry name" value="SAM-dependent_MTases_sf"/>
</dbReference>
<keyword evidence="3" id="KW-0489">Methyltransferase</keyword>
<dbReference type="PANTHER" id="PTHR44068">
    <property type="entry name" value="ZGC:194242"/>
    <property type="match status" value="1"/>
</dbReference>
<dbReference type="InterPro" id="IPR050447">
    <property type="entry name" value="Erg6_SMT_methyltransf"/>
</dbReference>
<gene>
    <name evidence="3" type="ORF">SAMN06893097_10575</name>
</gene>
<evidence type="ECO:0000313" key="4">
    <source>
        <dbReference type="Proteomes" id="UP000219514"/>
    </source>
</evidence>
<keyword evidence="1 3" id="KW-0808">Transferase</keyword>
<dbReference type="Gene3D" id="3.40.50.150">
    <property type="entry name" value="Vaccinia Virus protein VP39"/>
    <property type="match status" value="1"/>
</dbReference>
<reference evidence="3 4" key="1">
    <citation type="submission" date="2017-09" db="EMBL/GenBank/DDBJ databases">
        <authorList>
            <person name="Ehlers B."/>
            <person name="Leendertz F.H."/>
        </authorList>
    </citation>
    <scope>NUCLEOTIDE SEQUENCE [LARGE SCALE GENOMIC DNA]</scope>
    <source>
        <strain evidence="3 4">DSM 46844</strain>
    </source>
</reference>
<accession>A0A285EC95</accession>
<dbReference type="CDD" id="cd02440">
    <property type="entry name" value="AdoMet_MTases"/>
    <property type="match status" value="1"/>
</dbReference>
<keyword evidence="4" id="KW-1185">Reference proteome</keyword>